<keyword evidence="1" id="KW-0812">Transmembrane</keyword>
<keyword evidence="3" id="KW-1185">Reference proteome</keyword>
<dbReference type="EMBL" id="NQWI01000015">
    <property type="protein sequence ID" value="PDW04125.1"/>
    <property type="molecule type" value="Genomic_DNA"/>
</dbReference>
<name>A0A2A6RMH9_9CHLR</name>
<dbReference type="AlphaFoldDB" id="A0A2A6RMH9"/>
<dbReference type="Proteomes" id="UP000220527">
    <property type="component" value="Unassembled WGS sequence"/>
</dbReference>
<gene>
    <name evidence="2" type="ORF">CJ255_05385</name>
</gene>
<accession>A0A2A6RMH9</accession>
<organism evidence="2 3">
    <name type="scientific">Candidatus Viridilinea mediisalina</name>
    <dbReference type="NCBI Taxonomy" id="2024553"/>
    <lineage>
        <taxon>Bacteria</taxon>
        <taxon>Bacillati</taxon>
        <taxon>Chloroflexota</taxon>
        <taxon>Chloroflexia</taxon>
        <taxon>Chloroflexales</taxon>
        <taxon>Chloroflexineae</taxon>
        <taxon>Oscillochloridaceae</taxon>
        <taxon>Candidatus Viridilinea</taxon>
    </lineage>
</organism>
<keyword evidence="1" id="KW-1133">Transmembrane helix</keyword>
<evidence type="ECO:0000256" key="1">
    <source>
        <dbReference type="SAM" id="Phobius"/>
    </source>
</evidence>
<protein>
    <submittedName>
        <fullName evidence="2">Uncharacterized protein</fullName>
    </submittedName>
</protein>
<proteinExistence type="predicted"/>
<sequence>MYQTLQHGLPAGRRGYAIACLFAIRHLIFALGLLEGVVDGERISGVLHCSDALKDLAEPRFKEVLCCLAPAVAEGFGDQFGGLGHQHGAKEFRVDPAQCATEPDVEEVAEIGVGYVVVVGWIGGDDNCLII</sequence>
<evidence type="ECO:0000313" key="2">
    <source>
        <dbReference type="EMBL" id="PDW04125.1"/>
    </source>
</evidence>
<reference evidence="3" key="1">
    <citation type="submission" date="2017-08" db="EMBL/GenBank/DDBJ databases">
        <authorList>
            <person name="Grouzdev D.S."/>
            <person name="Gaisin V.A."/>
            <person name="Rysina M.S."/>
            <person name="Gorlenko V.M."/>
        </authorList>
    </citation>
    <scope>NUCLEOTIDE SEQUENCE [LARGE SCALE GENOMIC DNA]</scope>
    <source>
        <strain evidence="3">Kir15-3F</strain>
    </source>
</reference>
<evidence type="ECO:0000313" key="3">
    <source>
        <dbReference type="Proteomes" id="UP000220527"/>
    </source>
</evidence>
<feature type="transmembrane region" description="Helical" evidence="1">
    <location>
        <begin position="15"/>
        <end position="34"/>
    </location>
</feature>
<keyword evidence="1" id="KW-0472">Membrane</keyword>
<comment type="caution">
    <text evidence="2">The sequence shown here is derived from an EMBL/GenBank/DDBJ whole genome shotgun (WGS) entry which is preliminary data.</text>
</comment>